<evidence type="ECO:0000259" key="8">
    <source>
        <dbReference type="PROSITE" id="PS51900"/>
    </source>
</evidence>
<accession>A0A2T2WJR5</accession>
<sequence>MTTKRTDFAMYLNKYFTVYLPNACGSPPQTIDSYRYSFILFLTYMKERHQIPADRVNISDLTYDNTVSYLSWLEEARSNGISTRNQRQAAINSFIRFLMYELPEYLLEYQKILGIPVKKAPQKEITYLKTEGVALLIGQVDLNRQNGLRDYVILSLLYTTGLRVSELIQIRVKDLSLLEPFTLLVHGKGQKSRYVPLMRSIIPYIQKYLVQKGYDRPNRRDAWLFTNHMNEPFTRQGINYIVGKYSKMARTIAPALIPDALSPHKIRHTTAMGLVESGVDLIYIRDLLGHVSVKTTEIYARADAMHKRQAIEAASKEIVPPEESEWANDSTLKDWLKSFNRR</sequence>
<protein>
    <submittedName>
        <fullName evidence="9">Integrase</fullName>
    </submittedName>
</protein>
<dbReference type="AlphaFoldDB" id="A0A2T2WJR5"/>
<dbReference type="InterPro" id="IPR010998">
    <property type="entry name" value="Integrase_recombinase_N"/>
</dbReference>
<evidence type="ECO:0000256" key="3">
    <source>
        <dbReference type="ARBA" id="ARBA00022908"/>
    </source>
</evidence>
<dbReference type="PANTHER" id="PTHR30349">
    <property type="entry name" value="PHAGE INTEGRASE-RELATED"/>
    <property type="match status" value="1"/>
</dbReference>
<proteinExistence type="inferred from homology"/>
<comment type="similarity">
    <text evidence="2">Belongs to the 'phage' integrase family.</text>
</comment>
<evidence type="ECO:0000256" key="4">
    <source>
        <dbReference type="ARBA" id="ARBA00023125"/>
    </source>
</evidence>
<feature type="domain" description="Core-binding (CB)" evidence="8">
    <location>
        <begin position="3"/>
        <end position="99"/>
    </location>
</feature>
<dbReference type="Pfam" id="PF00589">
    <property type="entry name" value="Phage_integrase"/>
    <property type="match status" value="1"/>
</dbReference>
<dbReference type="InterPro" id="IPR004107">
    <property type="entry name" value="Integrase_SAM-like_N"/>
</dbReference>
<evidence type="ECO:0000256" key="1">
    <source>
        <dbReference type="ARBA" id="ARBA00003283"/>
    </source>
</evidence>
<dbReference type="GO" id="GO:0003677">
    <property type="term" value="F:DNA binding"/>
    <property type="evidence" value="ECO:0007669"/>
    <property type="project" value="UniProtKB-UniRule"/>
</dbReference>
<dbReference type="PROSITE" id="PS51900">
    <property type="entry name" value="CB"/>
    <property type="match status" value="1"/>
</dbReference>
<dbReference type="InterPro" id="IPR013762">
    <property type="entry name" value="Integrase-like_cat_sf"/>
</dbReference>
<feature type="domain" description="Tyr recombinase" evidence="7">
    <location>
        <begin position="123"/>
        <end position="312"/>
    </location>
</feature>
<dbReference type="Pfam" id="PF02899">
    <property type="entry name" value="Phage_int_SAM_1"/>
    <property type="match status" value="1"/>
</dbReference>
<dbReference type="EMBL" id="PXYT01000110">
    <property type="protein sequence ID" value="PSR22466.1"/>
    <property type="molecule type" value="Genomic_DNA"/>
</dbReference>
<dbReference type="Gene3D" id="1.10.150.130">
    <property type="match status" value="1"/>
</dbReference>
<organism evidence="9 10">
    <name type="scientific">Sulfobacillus benefaciens</name>
    <dbReference type="NCBI Taxonomy" id="453960"/>
    <lineage>
        <taxon>Bacteria</taxon>
        <taxon>Bacillati</taxon>
        <taxon>Bacillota</taxon>
        <taxon>Clostridia</taxon>
        <taxon>Eubacteriales</taxon>
        <taxon>Clostridiales Family XVII. Incertae Sedis</taxon>
        <taxon>Sulfobacillus</taxon>
    </lineage>
</organism>
<dbReference type="Proteomes" id="UP000242699">
    <property type="component" value="Unassembled WGS sequence"/>
</dbReference>
<dbReference type="InterPro" id="IPR011010">
    <property type="entry name" value="DNA_brk_join_enz"/>
</dbReference>
<evidence type="ECO:0000313" key="9">
    <source>
        <dbReference type="EMBL" id="PSR22466.1"/>
    </source>
</evidence>
<gene>
    <name evidence="9" type="ORF">C7B43_20730</name>
</gene>
<dbReference type="GO" id="GO:0006310">
    <property type="term" value="P:DNA recombination"/>
    <property type="evidence" value="ECO:0007669"/>
    <property type="project" value="UniProtKB-KW"/>
</dbReference>
<dbReference type="GO" id="GO:0015074">
    <property type="term" value="P:DNA integration"/>
    <property type="evidence" value="ECO:0007669"/>
    <property type="project" value="UniProtKB-KW"/>
</dbReference>
<dbReference type="InterPro" id="IPR002104">
    <property type="entry name" value="Integrase_catalytic"/>
</dbReference>
<reference evidence="9 10" key="1">
    <citation type="journal article" date="2014" name="BMC Genomics">
        <title>Comparison of environmental and isolate Sulfobacillus genomes reveals diverse carbon, sulfur, nitrogen, and hydrogen metabolisms.</title>
        <authorList>
            <person name="Justice N.B."/>
            <person name="Norman A."/>
            <person name="Brown C.T."/>
            <person name="Singh A."/>
            <person name="Thomas B.C."/>
            <person name="Banfield J.F."/>
        </authorList>
    </citation>
    <scope>NUCLEOTIDE SEQUENCE [LARGE SCALE GENOMIC DNA]</scope>
    <source>
        <strain evidence="9">AMDSBA1</strain>
    </source>
</reference>
<dbReference type="SUPFAM" id="SSF56349">
    <property type="entry name" value="DNA breaking-rejoining enzymes"/>
    <property type="match status" value="1"/>
</dbReference>
<comment type="caution">
    <text evidence="9">The sequence shown here is derived from an EMBL/GenBank/DDBJ whole genome shotgun (WGS) entry which is preliminary data.</text>
</comment>
<keyword evidence="4 6" id="KW-0238">DNA-binding</keyword>
<evidence type="ECO:0000313" key="10">
    <source>
        <dbReference type="Proteomes" id="UP000242699"/>
    </source>
</evidence>
<dbReference type="PANTHER" id="PTHR30349:SF81">
    <property type="entry name" value="TYROSINE RECOMBINASE XERC"/>
    <property type="match status" value="1"/>
</dbReference>
<dbReference type="InterPro" id="IPR050090">
    <property type="entry name" value="Tyrosine_recombinase_XerCD"/>
</dbReference>
<evidence type="ECO:0000256" key="5">
    <source>
        <dbReference type="ARBA" id="ARBA00023172"/>
    </source>
</evidence>
<dbReference type="Gene3D" id="1.10.443.10">
    <property type="entry name" value="Intergrase catalytic core"/>
    <property type="match status" value="1"/>
</dbReference>
<dbReference type="PROSITE" id="PS51898">
    <property type="entry name" value="TYR_RECOMBINASE"/>
    <property type="match status" value="1"/>
</dbReference>
<keyword evidence="3" id="KW-0229">DNA integration</keyword>
<name>A0A2T2WJR5_9FIRM</name>
<keyword evidence="5" id="KW-0233">DNA recombination</keyword>
<dbReference type="InterPro" id="IPR044068">
    <property type="entry name" value="CB"/>
</dbReference>
<evidence type="ECO:0000256" key="6">
    <source>
        <dbReference type="PROSITE-ProRule" id="PRU01248"/>
    </source>
</evidence>
<evidence type="ECO:0000256" key="2">
    <source>
        <dbReference type="ARBA" id="ARBA00008857"/>
    </source>
</evidence>
<comment type="function">
    <text evidence="1">Site-specific tyrosine recombinase, which acts by catalyzing the cutting and rejoining of the recombining DNA molecules.</text>
</comment>
<evidence type="ECO:0000259" key="7">
    <source>
        <dbReference type="PROSITE" id="PS51898"/>
    </source>
</evidence>